<evidence type="ECO:0000256" key="3">
    <source>
        <dbReference type="ARBA" id="ARBA00022553"/>
    </source>
</evidence>
<feature type="domain" description="Signal transduction histidine kinase subgroup 3 dimerisation and phosphoacceptor" evidence="12">
    <location>
        <begin position="224"/>
        <end position="289"/>
    </location>
</feature>
<dbReference type="InterPro" id="IPR011712">
    <property type="entry name" value="Sig_transdc_His_kin_sub3_dim/P"/>
</dbReference>
<dbReference type="GO" id="GO:0016020">
    <property type="term" value="C:membrane"/>
    <property type="evidence" value="ECO:0007669"/>
    <property type="project" value="InterPro"/>
</dbReference>
<feature type="transmembrane region" description="Helical" evidence="10">
    <location>
        <begin position="128"/>
        <end position="145"/>
    </location>
</feature>
<keyword evidence="10" id="KW-0812">Transmembrane</keyword>
<dbReference type="GO" id="GO:0000155">
    <property type="term" value="F:phosphorelay sensor kinase activity"/>
    <property type="evidence" value="ECO:0007669"/>
    <property type="project" value="InterPro"/>
</dbReference>
<evidence type="ECO:0000256" key="7">
    <source>
        <dbReference type="ARBA" id="ARBA00022840"/>
    </source>
</evidence>
<protein>
    <recommendedName>
        <fullName evidence="2">histidine kinase</fullName>
        <ecNumber evidence="2">2.7.13.3</ecNumber>
    </recommendedName>
</protein>
<dbReference type="InterPro" id="IPR036890">
    <property type="entry name" value="HATPase_C_sf"/>
</dbReference>
<dbReference type="PANTHER" id="PTHR24421">
    <property type="entry name" value="NITRATE/NITRITE SENSOR PROTEIN NARX-RELATED"/>
    <property type="match status" value="1"/>
</dbReference>
<evidence type="ECO:0000256" key="8">
    <source>
        <dbReference type="ARBA" id="ARBA00023012"/>
    </source>
</evidence>
<gene>
    <name evidence="13" type="ORF">KCMC57_45390</name>
</gene>
<evidence type="ECO:0000313" key="13">
    <source>
        <dbReference type="EMBL" id="BFP48171.1"/>
    </source>
</evidence>
<keyword evidence="5" id="KW-0547">Nucleotide-binding</keyword>
<feature type="transmembrane region" description="Helical" evidence="10">
    <location>
        <begin position="102"/>
        <end position="122"/>
    </location>
</feature>
<dbReference type="GO" id="GO:0046983">
    <property type="term" value="F:protein dimerization activity"/>
    <property type="evidence" value="ECO:0007669"/>
    <property type="project" value="InterPro"/>
</dbReference>
<feature type="transmembrane region" description="Helical" evidence="10">
    <location>
        <begin position="48"/>
        <end position="69"/>
    </location>
</feature>
<evidence type="ECO:0000256" key="9">
    <source>
        <dbReference type="SAM" id="Coils"/>
    </source>
</evidence>
<feature type="domain" description="Histidine kinase/HSP90-like ATPase" evidence="11">
    <location>
        <begin position="339"/>
        <end position="427"/>
    </location>
</feature>
<dbReference type="SUPFAM" id="SSF55874">
    <property type="entry name" value="ATPase domain of HSP90 chaperone/DNA topoisomerase II/histidine kinase"/>
    <property type="match status" value="1"/>
</dbReference>
<dbReference type="InterPro" id="IPR003594">
    <property type="entry name" value="HATPase_dom"/>
</dbReference>
<keyword evidence="4" id="KW-0808">Transferase</keyword>
<evidence type="ECO:0000256" key="1">
    <source>
        <dbReference type="ARBA" id="ARBA00000085"/>
    </source>
</evidence>
<dbReference type="RefSeq" id="WP_407990421.1">
    <property type="nucleotide sequence ID" value="NZ_AP035881.2"/>
</dbReference>
<dbReference type="Gene3D" id="3.30.565.10">
    <property type="entry name" value="Histidine kinase-like ATPase, C-terminal domain"/>
    <property type="match status" value="1"/>
</dbReference>
<evidence type="ECO:0000256" key="10">
    <source>
        <dbReference type="SAM" id="Phobius"/>
    </source>
</evidence>
<keyword evidence="7" id="KW-0067">ATP-binding</keyword>
<evidence type="ECO:0000259" key="12">
    <source>
        <dbReference type="Pfam" id="PF07730"/>
    </source>
</evidence>
<dbReference type="EMBL" id="AP035881">
    <property type="protein sequence ID" value="BFP48171.1"/>
    <property type="molecule type" value="Genomic_DNA"/>
</dbReference>
<comment type="catalytic activity">
    <reaction evidence="1">
        <text>ATP + protein L-histidine = ADP + protein N-phospho-L-histidine.</text>
        <dbReference type="EC" id="2.7.13.3"/>
    </reaction>
</comment>
<evidence type="ECO:0000259" key="11">
    <source>
        <dbReference type="Pfam" id="PF02518"/>
    </source>
</evidence>
<organism evidence="13">
    <name type="scientific">Kitasatospora sp. CMC57</name>
    <dbReference type="NCBI Taxonomy" id="3231513"/>
    <lineage>
        <taxon>Bacteria</taxon>
        <taxon>Bacillati</taxon>
        <taxon>Actinomycetota</taxon>
        <taxon>Actinomycetes</taxon>
        <taxon>Kitasatosporales</taxon>
        <taxon>Streptomycetaceae</taxon>
        <taxon>Kitasatospora</taxon>
    </lineage>
</organism>
<keyword evidence="6 13" id="KW-0418">Kinase</keyword>
<proteinExistence type="predicted"/>
<dbReference type="InterPro" id="IPR050482">
    <property type="entry name" value="Sensor_HK_TwoCompSys"/>
</dbReference>
<dbReference type="GO" id="GO:0005524">
    <property type="term" value="F:ATP binding"/>
    <property type="evidence" value="ECO:0007669"/>
    <property type="project" value="UniProtKB-KW"/>
</dbReference>
<dbReference type="EC" id="2.7.13.3" evidence="2"/>
<evidence type="ECO:0000256" key="5">
    <source>
        <dbReference type="ARBA" id="ARBA00022741"/>
    </source>
</evidence>
<evidence type="ECO:0000256" key="2">
    <source>
        <dbReference type="ARBA" id="ARBA00012438"/>
    </source>
</evidence>
<keyword evidence="8" id="KW-0902">Two-component regulatory system</keyword>
<dbReference type="Pfam" id="PF07730">
    <property type="entry name" value="HisKA_3"/>
    <property type="match status" value="1"/>
</dbReference>
<dbReference type="AlphaFoldDB" id="A0AB33JY89"/>
<feature type="transmembrane region" description="Helical" evidence="10">
    <location>
        <begin position="177"/>
        <end position="195"/>
    </location>
</feature>
<dbReference type="Gene3D" id="1.20.5.1930">
    <property type="match status" value="1"/>
</dbReference>
<dbReference type="PANTHER" id="PTHR24421:SF10">
    <property type="entry name" value="NITRATE_NITRITE SENSOR PROTEIN NARQ"/>
    <property type="match status" value="1"/>
</dbReference>
<feature type="transmembrane region" description="Helical" evidence="10">
    <location>
        <begin position="152"/>
        <end position="171"/>
    </location>
</feature>
<name>A0AB33JY89_9ACTN</name>
<sequence length="435" mass="45398">MKPLLPPPVPALLQRSGDQLVDLGRALLVPVEDRSALMSGAQRAWVRWLPYVLAVAAVATLVPVGTVVLADNYGLAGGVAGGLALVQSAPLLLAVTRPLQAWWVMAGGTVLGAVLTAGSPVAAGPWPWPVPTLLGYVFLMVALALRERGRTLFAVWLVTLVTSIVVSDLHQPRAGETAAVTVALSGAVLLLGWSVRGRGEAQRLLAEQEQISEAERERSTLLEERARIARELHDVVAHHMSVITVQADSAPYRIGGLPPEAVEEFGTIATAARSSLTEMRRLLGVLRSDGAAPDRAPQPGLAQLGGLVETVGQAGVRAELTVAPEVTELGELSQAVGLSAYRIVQEALANVVRHAPGARAEVRLTAVGRTLLVAVENSPGGRPGVEGGEGTGHGLVGMRERVRLLSGRLETGATPAGGFLVTAELPVNVLGDTPR</sequence>
<keyword evidence="10" id="KW-0472">Membrane</keyword>
<evidence type="ECO:0000256" key="4">
    <source>
        <dbReference type="ARBA" id="ARBA00022679"/>
    </source>
</evidence>
<keyword evidence="10" id="KW-1133">Transmembrane helix</keyword>
<accession>A0AB33JY89</accession>
<dbReference type="CDD" id="cd16917">
    <property type="entry name" value="HATPase_UhpB-NarQ-NarX-like"/>
    <property type="match status" value="1"/>
</dbReference>
<keyword evidence="9" id="KW-0175">Coiled coil</keyword>
<reference evidence="13" key="1">
    <citation type="submission" date="2024-07" db="EMBL/GenBank/DDBJ databases">
        <title>Complete genome sequences of cellulolytic bacteria, Kitasatospora sp. CMC57 and Streptomyces sp. CMC78, isolated from Japanese agricultural soil.</title>
        <authorList>
            <person name="Hashimoto T."/>
            <person name="Ito M."/>
            <person name="Iwamoto M."/>
            <person name="Fukahori D."/>
            <person name="Shoda T."/>
            <person name="Sakoda M."/>
            <person name="Morohoshi T."/>
            <person name="Mitsuboshi M."/>
            <person name="Nishizawa T."/>
        </authorList>
    </citation>
    <scope>NUCLEOTIDE SEQUENCE</scope>
    <source>
        <strain evidence="13">CMC57</strain>
    </source>
</reference>
<dbReference type="Pfam" id="PF02518">
    <property type="entry name" value="HATPase_c"/>
    <property type="match status" value="1"/>
</dbReference>
<keyword evidence="3" id="KW-0597">Phosphoprotein</keyword>
<feature type="coiled-coil region" evidence="9">
    <location>
        <begin position="204"/>
        <end position="231"/>
    </location>
</feature>
<evidence type="ECO:0000256" key="6">
    <source>
        <dbReference type="ARBA" id="ARBA00022777"/>
    </source>
</evidence>
<feature type="transmembrane region" description="Helical" evidence="10">
    <location>
        <begin position="75"/>
        <end position="95"/>
    </location>
</feature>